<dbReference type="SUPFAM" id="SSF51556">
    <property type="entry name" value="Metallo-dependent hydrolases"/>
    <property type="match status" value="1"/>
</dbReference>
<organism evidence="3 4">
    <name type="scientific">Euzebya pacifica</name>
    <dbReference type="NCBI Taxonomy" id="1608957"/>
    <lineage>
        <taxon>Bacteria</taxon>
        <taxon>Bacillati</taxon>
        <taxon>Actinomycetota</taxon>
        <taxon>Nitriliruptoria</taxon>
        <taxon>Euzebyales</taxon>
    </lineage>
</organism>
<gene>
    <name evidence="3" type="ORF">DVS28_a2228</name>
</gene>
<keyword evidence="2" id="KW-0732">Signal</keyword>
<proteinExistence type="predicted"/>
<sequence>MTSTFTPSPRTARRGVAMLVLAGLLLALPGTTAPPAGAETPALAVPYQLVVDRDVHDRLASPEDRYALAGGCYTMQADDGTWVARDGAMVIDGAEADAVPFHFQPTRLGEYLIAANEGPDDSVEGAWWDVRSYLTRLSVSTGGQPGLPAVTAAVQPSLADTPSVRGEWVITAVGDDADARDEAGQAYEVRSQDSTLLGTYTFHHVPDDDPTDDDPNGTACADWPEVDTNTEGRPSANPAGPAAEVQGFFESHVHGMAFEFLGGEARCGRPWHPYGAEFALVDCEDHAAGGRGAVLEVAVSGGDPVNGHDTVGWPTFGYWPRHDSLTHEQYYWRWLERAYLGGLRLSVNLFVDNTALCEIYPIKRNSCNEMDGVRLQAERLFELQDYIDAQSGGPGEGWLRIVTDPAQAREVINAGRLAVVMGIEVSELFDCSEFLDQPNCTIEQIDQRLEEVHDMGIRQMELVNKFDNALSGVTGDGGATGILVNWLGQRYTSGHYWDMQTCAPTEPGHSHEHDKTQINVADDVPDGGQEEIDVLAGAILEQFAPTRGYAAPAYSAGPHCNTRGLTPLGEHLITQMVARGMVVDPDHMSAAAQRAALDLIQDVIIPAEHERAHAVGRAPIQPSLISSHSWGNDEIYQRIYSLDGVIGARTASADRFVDYWAERRQWAADLAPADSLFGLGYGADTNGLGGQPGPRSTPAVALDYADGFEAPVGGVTIHQHTSGVRTYDVSVDGVAHYGLFADWFAELALAADEHRPDLGGGDAIIADMLNGPEAYLQMWERATYGSNDCVTDGSHLQTEDLHALVGGNVEAFLTAVGQPLDRDGAAYTYCATDDVGHPVEARVTFDADGRVATVDATPVWALPRD</sequence>
<accession>A0A346XXG3</accession>
<feature type="chain" id="PRO_5017047926" evidence="2">
    <location>
        <begin position="39"/>
        <end position="865"/>
    </location>
</feature>
<feature type="signal peptide" evidence="2">
    <location>
        <begin position="1"/>
        <end position="38"/>
    </location>
</feature>
<evidence type="ECO:0000313" key="3">
    <source>
        <dbReference type="EMBL" id="AXV06910.1"/>
    </source>
</evidence>
<dbReference type="RefSeq" id="WP_164710395.1">
    <property type="nucleotide sequence ID" value="NZ_CP031165.1"/>
</dbReference>
<name>A0A346XXG3_9ACTN</name>
<evidence type="ECO:0000256" key="1">
    <source>
        <dbReference type="SAM" id="MobiDB-lite"/>
    </source>
</evidence>
<dbReference type="EMBL" id="CP031165">
    <property type="protein sequence ID" value="AXV06910.1"/>
    <property type="molecule type" value="Genomic_DNA"/>
</dbReference>
<feature type="region of interest" description="Disordered" evidence="1">
    <location>
        <begin position="203"/>
        <end position="242"/>
    </location>
</feature>
<dbReference type="InterPro" id="IPR032466">
    <property type="entry name" value="Metal_Hydrolase"/>
</dbReference>
<dbReference type="KEGG" id="euz:DVS28_a2228"/>
<dbReference type="AlphaFoldDB" id="A0A346XXG3"/>
<dbReference type="Proteomes" id="UP000264006">
    <property type="component" value="Chromosome"/>
</dbReference>
<keyword evidence="4" id="KW-1185">Reference proteome</keyword>
<dbReference type="Gene3D" id="3.20.20.140">
    <property type="entry name" value="Metal-dependent hydrolases"/>
    <property type="match status" value="1"/>
</dbReference>
<evidence type="ECO:0000256" key="2">
    <source>
        <dbReference type="SAM" id="SignalP"/>
    </source>
</evidence>
<reference evidence="3 4" key="1">
    <citation type="submission" date="2018-09" db="EMBL/GenBank/DDBJ databases">
        <title>Complete genome sequence of Euzebya sp. DY32-46 isolated from seawater of Pacific Ocean.</title>
        <authorList>
            <person name="Xu L."/>
            <person name="Wu Y.-H."/>
            <person name="Xu X.-W."/>
        </authorList>
    </citation>
    <scope>NUCLEOTIDE SEQUENCE [LARGE SCALE GENOMIC DNA]</scope>
    <source>
        <strain evidence="3 4">DY32-46</strain>
    </source>
</reference>
<evidence type="ECO:0000313" key="4">
    <source>
        <dbReference type="Proteomes" id="UP000264006"/>
    </source>
</evidence>
<protein>
    <submittedName>
        <fullName evidence="3">Sphingolipid ceramide N-deacylase</fullName>
    </submittedName>
</protein>